<protein>
    <submittedName>
        <fullName evidence="1">Uncharacterized protein</fullName>
    </submittedName>
</protein>
<accession>A0A6L2MB24</accession>
<sequence>MRSRYKLLKWLGLGDEMGAELVGFGGVALEAKIGEVWGVDLGVEMGLKWVHLVAELGLKWVSALTSI</sequence>
<gene>
    <name evidence="1" type="ORF">Tci_042657</name>
</gene>
<name>A0A6L2MB24_TANCI</name>
<reference evidence="1" key="1">
    <citation type="journal article" date="2019" name="Sci. Rep.">
        <title>Draft genome of Tanacetum cinerariifolium, the natural source of mosquito coil.</title>
        <authorList>
            <person name="Yamashiro T."/>
            <person name="Shiraishi A."/>
            <person name="Satake H."/>
            <person name="Nakayama K."/>
        </authorList>
    </citation>
    <scope>NUCLEOTIDE SEQUENCE</scope>
</reference>
<organism evidence="1">
    <name type="scientific">Tanacetum cinerariifolium</name>
    <name type="common">Dalmatian daisy</name>
    <name type="synonym">Chrysanthemum cinerariifolium</name>
    <dbReference type="NCBI Taxonomy" id="118510"/>
    <lineage>
        <taxon>Eukaryota</taxon>
        <taxon>Viridiplantae</taxon>
        <taxon>Streptophyta</taxon>
        <taxon>Embryophyta</taxon>
        <taxon>Tracheophyta</taxon>
        <taxon>Spermatophyta</taxon>
        <taxon>Magnoliopsida</taxon>
        <taxon>eudicotyledons</taxon>
        <taxon>Gunneridae</taxon>
        <taxon>Pentapetalae</taxon>
        <taxon>asterids</taxon>
        <taxon>campanulids</taxon>
        <taxon>Asterales</taxon>
        <taxon>Asteraceae</taxon>
        <taxon>Asteroideae</taxon>
        <taxon>Anthemideae</taxon>
        <taxon>Anthemidinae</taxon>
        <taxon>Tanacetum</taxon>
    </lineage>
</organism>
<proteinExistence type="predicted"/>
<dbReference type="EMBL" id="BKCJ010006161">
    <property type="protein sequence ID" value="GEU70679.1"/>
    <property type="molecule type" value="Genomic_DNA"/>
</dbReference>
<evidence type="ECO:0000313" key="1">
    <source>
        <dbReference type="EMBL" id="GEU70679.1"/>
    </source>
</evidence>
<dbReference type="AlphaFoldDB" id="A0A6L2MB24"/>
<comment type="caution">
    <text evidence="1">The sequence shown here is derived from an EMBL/GenBank/DDBJ whole genome shotgun (WGS) entry which is preliminary data.</text>
</comment>